<keyword evidence="2" id="KW-1185">Reference proteome</keyword>
<reference evidence="1" key="1">
    <citation type="journal article" date="2022" name="bioRxiv">
        <title>Deciphering the potential niche of two novel black yeast fungi from a biological soil crust based on their genomes, phenotypes, and melanin regulation.</title>
        <authorList>
            <consortium name="DOE Joint Genome Institute"/>
            <person name="Carr E.C."/>
            <person name="Barton Q."/>
            <person name="Grambo S."/>
            <person name="Sullivan M."/>
            <person name="Renfro C.M."/>
            <person name="Kuo A."/>
            <person name="Pangilinan J."/>
            <person name="Lipzen A."/>
            <person name="Keymanesh K."/>
            <person name="Savage E."/>
            <person name="Barry K."/>
            <person name="Grigoriev I.V."/>
            <person name="Riekhof W.R."/>
            <person name="Harris S.S."/>
        </authorList>
    </citation>
    <scope>NUCLEOTIDE SEQUENCE</scope>
    <source>
        <strain evidence="1">JF 03-4F</strain>
    </source>
</reference>
<evidence type="ECO:0000313" key="1">
    <source>
        <dbReference type="EMBL" id="KAI1613754.1"/>
    </source>
</evidence>
<dbReference type="Proteomes" id="UP001203852">
    <property type="component" value="Unassembled WGS sequence"/>
</dbReference>
<dbReference type="EMBL" id="MU404353">
    <property type="protein sequence ID" value="KAI1613754.1"/>
    <property type="molecule type" value="Genomic_DNA"/>
</dbReference>
<sequence>MYKVVDMYYFKLLSFFIISVSTLVAASPVVRKTLNPQRLKIRSPLSDAVFDATSEWPTNVVMTGGSQTYGMWVPIDGTWYDMSTITCLGLPAYAEGPCDGMTIDQIGVVSGDGPCDFLGNDGYSVSIPGTAGEGYFTVGPPQNIMSAKCG</sequence>
<evidence type="ECO:0000313" key="2">
    <source>
        <dbReference type="Proteomes" id="UP001203852"/>
    </source>
</evidence>
<protein>
    <submittedName>
        <fullName evidence="1">Uncharacterized protein</fullName>
    </submittedName>
</protein>
<gene>
    <name evidence="1" type="ORF">EDD36DRAFT_206629</name>
</gene>
<accession>A0AAN6DW42</accession>
<comment type="caution">
    <text evidence="1">The sequence shown here is derived from an EMBL/GenBank/DDBJ whole genome shotgun (WGS) entry which is preliminary data.</text>
</comment>
<organism evidence="1 2">
    <name type="scientific">Exophiala viscosa</name>
    <dbReference type="NCBI Taxonomy" id="2486360"/>
    <lineage>
        <taxon>Eukaryota</taxon>
        <taxon>Fungi</taxon>
        <taxon>Dikarya</taxon>
        <taxon>Ascomycota</taxon>
        <taxon>Pezizomycotina</taxon>
        <taxon>Eurotiomycetes</taxon>
        <taxon>Chaetothyriomycetidae</taxon>
        <taxon>Chaetothyriales</taxon>
        <taxon>Herpotrichiellaceae</taxon>
        <taxon>Exophiala</taxon>
    </lineage>
</organism>
<name>A0AAN6DW42_9EURO</name>
<dbReference type="AlphaFoldDB" id="A0AAN6DW42"/>
<proteinExistence type="predicted"/>